<keyword evidence="1" id="KW-1133">Transmembrane helix</keyword>
<evidence type="ECO:0000313" key="2">
    <source>
        <dbReference type="EMBL" id="TPE44479.1"/>
    </source>
</evidence>
<dbReference type="EMBL" id="VFRQ01000004">
    <property type="protein sequence ID" value="TPE44479.1"/>
    <property type="molecule type" value="Genomic_DNA"/>
</dbReference>
<name>A0A501W4G9_9BACT</name>
<keyword evidence="1" id="KW-0812">Transmembrane</keyword>
<keyword evidence="1" id="KW-0472">Membrane</keyword>
<comment type="caution">
    <text evidence="2">The sequence shown here is derived from an EMBL/GenBank/DDBJ whole genome shotgun (WGS) entry which is preliminary data.</text>
</comment>
<reference evidence="2 3" key="1">
    <citation type="submission" date="2019-06" db="EMBL/GenBank/DDBJ databases">
        <title>A novel bacterium of genus Pontibacter, isolated from marine sediment.</title>
        <authorList>
            <person name="Huang H."/>
            <person name="Mo K."/>
            <person name="Hu Y."/>
        </authorList>
    </citation>
    <scope>NUCLEOTIDE SEQUENCE [LARGE SCALE GENOMIC DNA]</scope>
    <source>
        <strain evidence="2 3">HB172049</strain>
    </source>
</reference>
<sequence>MEIHFKIIGILLILLALAHAVFPRYFNWDEELKSLSLINRQMMTVHTFFIALVVFLMGILCLTSAHELVSSGLGQKVCLGLGLFWAVRLYFQFFGYSPDLWKGKRFETTVHVLFAFLWSYLSFIFLATYFVNMQATF</sequence>
<evidence type="ECO:0000256" key="1">
    <source>
        <dbReference type="SAM" id="Phobius"/>
    </source>
</evidence>
<accession>A0A501W4G9</accession>
<dbReference type="Proteomes" id="UP000316727">
    <property type="component" value="Unassembled WGS sequence"/>
</dbReference>
<feature type="transmembrane region" description="Helical" evidence="1">
    <location>
        <begin position="44"/>
        <end position="65"/>
    </location>
</feature>
<gene>
    <name evidence="2" type="ORF">FJM65_10075</name>
</gene>
<dbReference type="OrthoDB" id="670562at2"/>
<feature type="transmembrane region" description="Helical" evidence="1">
    <location>
        <begin position="77"/>
        <end position="96"/>
    </location>
</feature>
<organism evidence="2 3">
    <name type="scientific">Pontibacter mangrovi</name>
    <dbReference type="NCBI Taxonomy" id="2589816"/>
    <lineage>
        <taxon>Bacteria</taxon>
        <taxon>Pseudomonadati</taxon>
        <taxon>Bacteroidota</taxon>
        <taxon>Cytophagia</taxon>
        <taxon>Cytophagales</taxon>
        <taxon>Hymenobacteraceae</taxon>
        <taxon>Pontibacter</taxon>
    </lineage>
</organism>
<protein>
    <submittedName>
        <fullName evidence="2">Uncharacterized protein</fullName>
    </submittedName>
</protein>
<feature type="transmembrane region" description="Helical" evidence="1">
    <location>
        <begin position="108"/>
        <end position="131"/>
    </location>
</feature>
<dbReference type="RefSeq" id="WP_140621370.1">
    <property type="nucleotide sequence ID" value="NZ_VFRQ01000004.1"/>
</dbReference>
<evidence type="ECO:0000313" key="3">
    <source>
        <dbReference type="Proteomes" id="UP000316727"/>
    </source>
</evidence>
<keyword evidence="3" id="KW-1185">Reference proteome</keyword>
<dbReference type="AlphaFoldDB" id="A0A501W4G9"/>
<proteinExistence type="predicted"/>